<dbReference type="EMBL" id="JABSXK010000001">
    <property type="protein sequence ID" value="NRV10250.1"/>
    <property type="molecule type" value="Genomic_DNA"/>
</dbReference>
<organism evidence="2 3">
    <name type="scientific">Clostridium beijerinckii</name>
    <name type="common">Clostridium MP</name>
    <dbReference type="NCBI Taxonomy" id="1520"/>
    <lineage>
        <taxon>Bacteria</taxon>
        <taxon>Bacillati</taxon>
        <taxon>Bacillota</taxon>
        <taxon>Clostridia</taxon>
        <taxon>Eubacteriales</taxon>
        <taxon>Clostridiaceae</taxon>
        <taxon>Clostridium</taxon>
    </lineage>
</organism>
<evidence type="ECO:0000256" key="1">
    <source>
        <dbReference type="SAM" id="Phobius"/>
    </source>
</evidence>
<evidence type="ECO:0000313" key="2">
    <source>
        <dbReference type="EMBL" id="NRV10250.1"/>
    </source>
</evidence>
<evidence type="ECO:0000313" key="3">
    <source>
        <dbReference type="Proteomes" id="UP000821656"/>
    </source>
</evidence>
<feature type="transmembrane region" description="Helical" evidence="1">
    <location>
        <begin position="53"/>
        <end position="76"/>
    </location>
</feature>
<name>A0A9Q5GS00_CLOBE</name>
<feature type="transmembrane region" description="Helical" evidence="1">
    <location>
        <begin position="154"/>
        <end position="174"/>
    </location>
</feature>
<keyword evidence="1" id="KW-1133">Transmembrane helix</keyword>
<gene>
    <name evidence="2" type="ORF">DFH45_003213</name>
</gene>
<protein>
    <submittedName>
        <fullName evidence="2">Uncharacterized protein</fullName>
    </submittedName>
</protein>
<dbReference type="AlphaFoldDB" id="A0A9Q5GS00"/>
<comment type="caution">
    <text evidence="2">The sequence shown here is derived from an EMBL/GenBank/DDBJ whole genome shotgun (WGS) entry which is preliminary data.</text>
</comment>
<dbReference type="RefSeq" id="WP_236887856.1">
    <property type="nucleotide sequence ID" value="NZ_CP016090.1"/>
</dbReference>
<feature type="transmembrane region" description="Helical" evidence="1">
    <location>
        <begin position="96"/>
        <end position="114"/>
    </location>
</feature>
<sequence>MSKINRKVLLGITSLMLFVLGILFGISLGGNPSYGDLILKSIGLGPWSNIDTGLHYTAIISLIFLIPAVVFGYMFLKETLELENMNGKRRIETLECKLSIFIVLTSTFVLPGKIEQNMGSFFEYAFGFPLNYWSVYQGDGGSSYLFSNLFNGNIGMNINIVNLFLDIVILYYVLLIIRKVFIKLYAVYKKN</sequence>
<proteinExistence type="predicted"/>
<accession>A0A9Q5GS00</accession>
<keyword evidence="1" id="KW-0812">Transmembrane</keyword>
<dbReference type="Proteomes" id="UP000821656">
    <property type="component" value="Unassembled WGS sequence"/>
</dbReference>
<reference evidence="2" key="1">
    <citation type="submission" date="2020-05" db="EMBL/GenBank/DDBJ databases">
        <title>Genomic insights into acetone-butanol-ethanol (ABE) fermentation by sequencing solventogenic clostridia strains.</title>
        <authorList>
            <person name="Brown S."/>
        </authorList>
    </citation>
    <scope>NUCLEOTIDE SEQUENCE</scope>
    <source>
        <strain evidence="2">DJ126</strain>
    </source>
</reference>
<keyword evidence="1" id="KW-0472">Membrane</keyword>